<dbReference type="EMBL" id="PDCN02000014">
    <property type="protein sequence ID" value="PIB74825.1"/>
    <property type="molecule type" value="Genomic_DNA"/>
</dbReference>
<keyword evidence="7" id="KW-1185">Reference proteome</keyword>
<dbReference type="SMART" id="SM00228">
    <property type="entry name" value="PDZ"/>
    <property type="match status" value="1"/>
</dbReference>
<name>A0A2G5P932_9MYCO</name>
<reference evidence="6 7" key="1">
    <citation type="journal article" date="2017" name="Infect. Genet. Evol.">
        <title>The new phylogeny of the genus Mycobacterium: The old and the news.</title>
        <authorList>
            <person name="Tortoli E."/>
            <person name="Fedrizzi T."/>
            <person name="Meehan C.J."/>
            <person name="Trovato A."/>
            <person name="Grottola A."/>
            <person name="Giacobazzi E."/>
            <person name="Serpini G.F."/>
            <person name="Tagliazucchi S."/>
            <person name="Fabio A."/>
            <person name="Bettua C."/>
            <person name="Bertorelli R."/>
            <person name="Frascaro F."/>
            <person name="De Sanctis V."/>
            <person name="Pecorari M."/>
            <person name="Jousson O."/>
            <person name="Segata N."/>
            <person name="Cirillo D.M."/>
        </authorList>
    </citation>
    <scope>NUCLEOTIDE SEQUENCE [LARGE SCALE GENOMIC DNA]</scope>
    <source>
        <strain evidence="6 7">CIP1034565</strain>
    </source>
</reference>
<dbReference type="Pfam" id="PF13180">
    <property type="entry name" value="PDZ_2"/>
    <property type="match status" value="1"/>
</dbReference>
<dbReference type="PANTHER" id="PTHR43343:SF3">
    <property type="entry name" value="PROTEASE DO-LIKE 8, CHLOROPLASTIC"/>
    <property type="match status" value="1"/>
</dbReference>
<evidence type="ECO:0000259" key="5">
    <source>
        <dbReference type="PROSITE" id="PS50106"/>
    </source>
</evidence>
<dbReference type="GO" id="GO:0004252">
    <property type="term" value="F:serine-type endopeptidase activity"/>
    <property type="evidence" value="ECO:0007669"/>
    <property type="project" value="InterPro"/>
</dbReference>
<dbReference type="SUPFAM" id="SSF50494">
    <property type="entry name" value="Trypsin-like serine proteases"/>
    <property type="match status" value="1"/>
</dbReference>
<evidence type="ECO:0000256" key="4">
    <source>
        <dbReference type="SAM" id="SignalP"/>
    </source>
</evidence>
<dbReference type="STRING" id="85968.GCA_900073015_03299"/>
<evidence type="ECO:0000256" key="1">
    <source>
        <dbReference type="ARBA" id="ARBA00010541"/>
    </source>
</evidence>
<evidence type="ECO:0000256" key="3">
    <source>
        <dbReference type="ARBA" id="ARBA00022801"/>
    </source>
</evidence>
<evidence type="ECO:0000313" key="6">
    <source>
        <dbReference type="EMBL" id="PIB74825.1"/>
    </source>
</evidence>
<dbReference type="Proteomes" id="UP000230551">
    <property type="component" value="Unassembled WGS sequence"/>
</dbReference>
<evidence type="ECO:0000256" key="2">
    <source>
        <dbReference type="ARBA" id="ARBA00022670"/>
    </source>
</evidence>
<keyword evidence="2 6" id="KW-0645">Protease</keyword>
<dbReference type="InterPro" id="IPR036034">
    <property type="entry name" value="PDZ_sf"/>
</dbReference>
<dbReference type="Gene3D" id="2.30.42.10">
    <property type="match status" value="1"/>
</dbReference>
<sequence length="358" mass="36300">MVEETHRRPGSTGRKRLLALVLAPLLAMLGLLVAPATAWADPMDVNAAIAQVEPGLVKIDTLNDFAGLVGNGTGIVLSPEGVVLTNHHVIQGANSIRVTSVGNGQTYDADVLGYSRGNDVAVLQLRGASGLPVAPLGSVSNLRVGDPVLTIGNANGTAHPLTHETGTVTSLDTAVDVEDQSTNTTHQMGGLIESSTNLRAGDSGGALVNAAGQIVGMNAAATITYRIDGSGADPAGQGFAIPIDRALGLANQIRANEGSPFVHVGPSAMLGIGIDAGGPNRPEGLPIRSVLRDGPAARVGIAPGDVLTTIDGTPIDSSNTLTGLLDQRHAGDVVTVNWVDQSGTPRTAQVTLIPGPVS</sequence>
<dbReference type="PANTHER" id="PTHR43343">
    <property type="entry name" value="PEPTIDASE S12"/>
    <property type="match status" value="1"/>
</dbReference>
<dbReference type="OrthoDB" id="73775at2"/>
<gene>
    <name evidence="6" type="ORF">CQY22_011965</name>
</gene>
<dbReference type="Pfam" id="PF13365">
    <property type="entry name" value="Trypsin_2"/>
    <property type="match status" value="1"/>
</dbReference>
<dbReference type="InterPro" id="IPR009003">
    <property type="entry name" value="Peptidase_S1_PA"/>
</dbReference>
<comment type="similarity">
    <text evidence="1">Belongs to the peptidase S1C family.</text>
</comment>
<protein>
    <submittedName>
        <fullName evidence="6">Serine protease</fullName>
    </submittedName>
</protein>
<evidence type="ECO:0000313" key="7">
    <source>
        <dbReference type="Proteomes" id="UP000230551"/>
    </source>
</evidence>
<dbReference type="RefSeq" id="WP_090592126.1">
    <property type="nucleotide sequence ID" value="NZ_FJNX01000048.1"/>
</dbReference>
<dbReference type="InterPro" id="IPR043504">
    <property type="entry name" value="Peptidase_S1_PA_chymotrypsin"/>
</dbReference>
<dbReference type="PROSITE" id="PS50106">
    <property type="entry name" value="PDZ"/>
    <property type="match status" value="1"/>
</dbReference>
<dbReference type="SUPFAM" id="SSF50156">
    <property type="entry name" value="PDZ domain-like"/>
    <property type="match status" value="1"/>
</dbReference>
<dbReference type="AlphaFoldDB" id="A0A2G5P932"/>
<organism evidence="6 7">
    <name type="scientific">Mycolicibacterium brumae</name>
    <dbReference type="NCBI Taxonomy" id="85968"/>
    <lineage>
        <taxon>Bacteria</taxon>
        <taxon>Bacillati</taxon>
        <taxon>Actinomycetota</taxon>
        <taxon>Actinomycetes</taxon>
        <taxon>Mycobacteriales</taxon>
        <taxon>Mycobacteriaceae</taxon>
        <taxon>Mycolicibacterium</taxon>
    </lineage>
</organism>
<feature type="domain" description="PDZ" evidence="5">
    <location>
        <begin position="249"/>
        <end position="317"/>
    </location>
</feature>
<comment type="caution">
    <text evidence="6">The sequence shown here is derived from an EMBL/GenBank/DDBJ whole genome shotgun (WGS) entry which is preliminary data.</text>
</comment>
<dbReference type="GO" id="GO:0006508">
    <property type="term" value="P:proteolysis"/>
    <property type="evidence" value="ECO:0007669"/>
    <property type="project" value="UniProtKB-KW"/>
</dbReference>
<proteinExistence type="inferred from homology"/>
<dbReference type="InterPro" id="IPR001478">
    <property type="entry name" value="PDZ"/>
</dbReference>
<dbReference type="Gene3D" id="2.40.10.10">
    <property type="entry name" value="Trypsin-like serine proteases"/>
    <property type="match status" value="2"/>
</dbReference>
<keyword evidence="3" id="KW-0378">Hydrolase</keyword>
<keyword evidence="4" id="KW-0732">Signal</keyword>
<dbReference type="InterPro" id="IPR051201">
    <property type="entry name" value="Chloro_Bact_Ser_Proteases"/>
</dbReference>
<dbReference type="InterPro" id="IPR001940">
    <property type="entry name" value="Peptidase_S1C"/>
</dbReference>
<feature type="signal peptide" evidence="4">
    <location>
        <begin position="1"/>
        <end position="40"/>
    </location>
</feature>
<accession>A0A2G5P932</accession>
<dbReference type="PRINTS" id="PR00834">
    <property type="entry name" value="PROTEASES2C"/>
</dbReference>
<feature type="chain" id="PRO_5013787971" evidence="4">
    <location>
        <begin position="41"/>
        <end position="358"/>
    </location>
</feature>